<organism evidence="2 3">
    <name type="scientific">Sulfolobales Beppu filamentous virus 3</name>
    <dbReference type="NCBI Taxonomy" id="2493124"/>
    <lineage>
        <taxon>Viruses</taxon>
        <taxon>Adnaviria</taxon>
        <taxon>Zilligvirae</taxon>
        <taxon>Taleaviricota</taxon>
        <taxon>Tokiviricetes</taxon>
        <taxon>Ligamenvirales</taxon>
        <taxon>Lipothrixviridae</taxon>
        <taxon>Deltalipothrixvirus</taxon>
        <taxon>Deltalipothrixvirus beppuense</taxon>
        <taxon>Deltalipothrixvirus SBFV3</taxon>
    </lineage>
</organism>
<evidence type="ECO:0000313" key="2">
    <source>
        <dbReference type="EMBL" id="AZI75846.1"/>
    </source>
</evidence>
<evidence type="ECO:0000313" key="3">
    <source>
        <dbReference type="Proteomes" id="UP000269193"/>
    </source>
</evidence>
<reference evidence="2 3" key="1">
    <citation type="journal article" date="2018" name="Environ. Microbiol.">
        <title>New archaeal viruses discovered by metagenomic analysis of viral communities in enrichment cultures.</title>
        <authorList>
            <person name="Liu Y."/>
            <person name="Brandt D."/>
            <person name="Ishino S."/>
            <person name="Ishino Y."/>
            <person name="Koonin E.V."/>
            <person name="Kalinowski J."/>
            <person name="Krupovic M."/>
            <person name="Prangishvili D."/>
        </authorList>
    </citation>
    <scope>NUCLEOTIDE SEQUENCE [LARGE SCALE GENOMIC DNA]</scope>
</reference>
<dbReference type="EMBL" id="MK064564">
    <property type="protein sequence ID" value="AZI75846.1"/>
    <property type="molecule type" value="Genomic_DNA"/>
</dbReference>
<protein>
    <submittedName>
        <fullName evidence="2">Ribbon-helix-helix domain</fullName>
    </submittedName>
</protein>
<name>A0A3S8NF05_9VIRU</name>
<proteinExistence type="predicted"/>
<dbReference type="Pfam" id="PF01402">
    <property type="entry name" value="RHH_1"/>
    <property type="match status" value="1"/>
</dbReference>
<accession>A0A3S8NF05</accession>
<sequence length="51" mass="5997">MKVLISFTIEKELKEQLEEIAKQRGVSLSKLLYDITLEYLIEQVNSEKQKV</sequence>
<keyword evidence="3" id="KW-1185">Reference proteome</keyword>
<dbReference type="InterPro" id="IPR002145">
    <property type="entry name" value="CopG"/>
</dbReference>
<gene>
    <name evidence="2" type="ORF">SBFV3_gp11</name>
</gene>
<dbReference type="GO" id="GO:0006355">
    <property type="term" value="P:regulation of DNA-templated transcription"/>
    <property type="evidence" value="ECO:0007669"/>
    <property type="project" value="InterPro"/>
</dbReference>
<feature type="domain" description="Ribbon-helix-helix protein CopG" evidence="1">
    <location>
        <begin position="4"/>
        <end position="32"/>
    </location>
</feature>
<dbReference type="Proteomes" id="UP000269193">
    <property type="component" value="Segment"/>
</dbReference>
<dbReference type="InterPro" id="IPR010985">
    <property type="entry name" value="Ribbon_hlx_hlx"/>
</dbReference>
<dbReference type="SUPFAM" id="SSF47598">
    <property type="entry name" value="Ribbon-helix-helix"/>
    <property type="match status" value="1"/>
</dbReference>
<evidence type="ECO:0000259" key="1">
    <source>
        <dbReference type="Pfam" id="PF01402"/>
    </source>
</evidence>